<evidence type="ECO:0000313" key="3">
    <source>
        <dbReference type="Proteomes" id="UP000660611"/>
    </source>
</evidence>
<evidence type="ECO:0000313" key="2">
    <source>
        <dbReference type="EMBL" id="GIG42083.1"/>
    </source>
</evidence>
<feature type="transmembrane region" description="Helical" evidence="1">
    <location>
        <begin position="48"/>
        <end position="69"/>
    </location>
</feature>
<protein>
    <submittedName>
        <fullName evidence="2">Uncharacterized protein</fullName>
    </submittedName>
</protein>
<keyword evidence="1" id="KW-0472">Membrane</keyword>
<dbReference type="RefSeq" id="WP_203843968.1">
    <property type="nucleotide sequence ID" value="NZ_BAAAVW010000003.1"/>
</dbReference>
<keyword evidence="1" id="KW-1133">Transmembrane helix</keyword>
<accession>A0A919PH08</accession>
<evidence type="ECO:0000256" key="1">
    <source>
        <dbReference type="SAM" id="Phobius"/>
    </source>
</evidence>
<proteinExistence type="predicted"/>
<keyword evidence="3" id="KW-1185">Reference proteome</keyword>
<reference evidence="2" key="1">
    <citation type="submission" date="2021-01" db="EMBL/GenBank/DDBJ databases">
        <title>Whole genome shotgun sequence of Dactylosporangium siamense NBRC 106093.</title>
        <authorList>
            <person name="Komaki H."/>
            <person name="Tamura T."/>
        </authorList>
    </citation>
    <scope>NUCLEOTIDE SEQUENCE</scope>
    <source>
        <strain evidence="2">NBRC 106093</strain>
    </source>
</reference>
<keyword evidence="1" id="KW-0812">Transmembrane</keyword>
<name>A0A919PH08_9ACTN</name>
<dbReference type="Proteomes" id="UP000660611">
    <property type="component" value="Unassembled WGS sequence"/>
</dbReference>
<feature type="transmembrane region" description="Helical" evidence="1">
    <location>
        <begin position="81"/>
        <end position="98"/>
    </location>
</feature>
<gene>
    <name evidence="2" type="ORF">Dsi01nite_001240</name>
</gene>
<dbReference type="EMBL" id="BONQ01000003">
    <property type="protein sequence ID" value="GIG42083.1"/>
    <property type="molecule type" value="Genomic_DNA"/>
</dbReference>
<organism evidence="2 3">
    <name type="scientific">Dactylosporangium siamense</name>
    <dbReference type="NCBI Taxonomy" id="685454"/>
    <lineage>
        <taxon>Bacteria</taxon>
        <taxon>Bacillati</taxon>
        <taxon>Actinomycetota</taxon>
        <taxon>Actinomycetes</taxon>
        <taxon>Micromonosporales</taxon>
        <taxon>Micromonosporaceae</taxon>
        <taxon>Dactylosporangium</taxon>
    </lineage>
</organism>
<comment type="caution">
    <text evidence="2">The sequence shown here is derived from an EMBL/GenBank/DDBJ whole genome shotgun (WGS) entry which is preliminary data.</text>
</comment>
<dbReference type="AlphaFoldDB" id="A0A919PH08"/>
<sequence>MRMVALVIAAVGILVEGVVVGAALFVVGGVIGAYSMSLNGADPGHAQVAIRIAAVVLGALLAALGARLLIAALRQRAARRWTIVALVVQCVVVTIAGVALGWEVFAGTLLVLGTLFYVLLDESDEPARALSGS</sequence>